<evidence type="ECO:0000256" key="8">
    <source>
        <dbReference type="ARBA" id="ARBA00023054"/>
    </source>
</evidence>
<feature type="region of interest" description="Disordered" evidence="13">
    <location>
        <begin position="601"/>
        <end position="633"/>
    </location>
</feature>
<keyword evidence="10" id="KW-0539">Nucleus</keyword>
<dbReference type="FunFam" id="3.30.40.10:FF:000006">
    <property type="entry name" value="CCR4-NOT transcription complex subunit 4"/>
    <property type="match status" value="1"/>
</dbReference>
<dbReference type="PROSITE" id="PS50102">
    <property type="entry name" value="RRM"/>
    <property type="match status" value="1"/>
</dbReference>
<dbReference type="InterPro" id="IPR001841">
    <property type="entry name" value="Znf_RING"/>
</dbReference>
<dbReference type="Pfam" id="PF00076">
    <property type="entry name" value="RRM_1"/>
    <property type="match status" value="1"/>
</dbReference>
<dbReference type="SUPFAM" id="SSF57850">
    <property type="entry name" value="RING/U-box"/>
    <property type="match status" value="1"/>
</dbReference>
<keyword evidence="17" id="KW-1185">Reference proteome</keyword>
<keyword evidence="9" id="KW-0804">Transcription</keyword>
<keyword evidence="5" id="KW-0862">Zinc</keyword>
<dbReference type="InterPro" id="IPR034261">
    <property type="entry name" value="CNOT4_RRM"/>
</dbReference>
<dbReference type="RefSeq" id="XP_033598191.1">
    <property type="nucleotide sequence ID" value="XM_033739014.1"/>
</dbReference>
<dbReference type="FunFam" id="3.30.70.330:FF:000257">
    <property type="entry name" value="CCR4-NOT core complex subunit Not4"/>
    <property type="match status" value="1"/>
</dbReference>
<feature type="domain" description="RING-type" evidence="14">
    <location>
        <begin position="18"/>
        <end position="61"/>
    </location>
</feature>
<dbReference type="PROSITE" id="PS50089">
    <property type="entry name" value="ZF_RING_2"/>
    <property type="match status" value="1"/>
</dbReference>
<dbReference type="Gene3D" id="3.30.40.10">
    <property type="entry name" value="Zinc/RING finger domain, C3HC4 (zinc finger)"/>
    <property type="match status" value="1"/>
</dbReference>
<accession>A0A6A6W1C9</accession>
<feature type="domain" description="RRM" evidence="15">
    <location>
        <begin position="123"/>
        <end position="209"/>
    </location>
</feature>
<dbReference type="InterPro" id="IPR012677">
    <property type="entry name" value="Nucleotide-bd_a/b_plait_sf"/>
</dbReference>
<keyword evidence="8" id="KW-0175">Coiled coil</keyword>
<keyword evidence="3" id="KW-0479">Metal-binding</keyword>
<feature type="region of interest" description="Disordered" evidence="13">
    <location>
        <begin position="458"/>
        <end position="517"/>
    </location>
</feature>
<organism evidence="16 17">
    <name type="scientific">Pseudovirgaria hyperparasitica</name>
    <dbReference type="NCBI Taxonomy" id="470096"/>
    <lineage>
        <taxon>Eukaryota</taxon>
        <taxon>Fungi</taxon>
        <taxon>Dikarya</taxon>
        <taxon>Ascomycota</taxon>
        <taxon>Pezizomycotina</taxon>
        <taxon>Dothideomycetes</taxon>
        <taxon>Dothideomycetes incertae sedis</taxon>
        <taxon>Acrospermales</taxon>
        <taxon>Acrospermaceae</taxon>
        <taxon>Pseudovirgaria</taxon>
    </lineage>
</organism>
<protein>
    <recommendedName>
        <fullName evidence="18">RING-type domain-containing protein</fullName>
    </recommendedName>
</protein>
<feature type="region of interest" description="Disordered" evidence="13">
    <location>
        <begin position="77"/>
        <end position="107"/>
    </location>
</feature>
<dbReference type="PANTHER" id="PTHR12603">
    <property type="entry name" value="CCR4-NOT TRANSCRIPTION COMPLEX RELATED"/>
    <property type="match status" value="1"/>
</dbReference>
<dbReference type="AlphaFoldDB" id="A0A6A6W1C9"/>
<evidence type="ECO:0000256" key="4">
    <source>
        <dbReference type="ARBA" id="ARBA00022771"/>
    </source>
</evidence>
<evidence type="ECO:0000256" key="1">
    <source>
        <dbReference type="ARBA" id="ARBA00004123"/>
    </source>
</evidence>
<dbReference type="Proteomes" id="UP000799437">
    <property type="component" value="Unassembled WGS sequence"/>
</dbReference>
<feature type="compositionally biased region" description="Low complexity" evidence="13">
    <location>
        <begin position="315"/>
        <end position="325"/>
    </location>
</feature>
<name>A0A6A6W1C9_9PEZI</name>
<dbReference type="GO" id="GO:0051254">
    <property type="term" value="P:positive regulation of RNA metabolic process"/>
    <property type="evidence" value="ECO:0007669"/>
    <property type="project" value="UniProtKB-ARBA"/>
</dbReference>
<feature type="compositionally biased region" description="Low complexity" evidence="13">
    <location>
        <begin position="362"/>
        <end position="375"/>
    </location>
</feature>
<dbReference type="InterPro" id="IPR003954">
    <property type="entry name" value="RRM_euk-type"/>
</dbReference>
<dbReference type="GeneID" id="54480068"/>
<evidence type="ECO:0000256" key="7">
    <source>
        <dbReference type="ARBA" id="ARBA00023015"/>
    </source>
</evidence>
<dbReference type="CDD" id="cd12438">
    <property type="entry name" value="RRM_CNOT4"/>
    <property type="match status" value="1"/>
</dbReference>
<dbReference type="InterPro" id="IPR000504">
    <property type="entry name" value="RRM_dom"/>
</dbReference>
<evidence type="ECO:0000256" key="13">
    <source>
        <dbReference type="SAM" id="MobiDB-lite"/>
    </source>
</evidence>
<feature type="region of interest" description="Disordered" evidence="13">
    <location>
        <begin position="704"/>
        <end position="765"/>
    </location>
</feature>
<proteinExistence type="predicted"/>
<keyword evidence="6 12" id="KW-0694">RNA-binding</keyword>
<dbReference type="SUPFAM" id="SSF54928">
    <property type="entry name" value="RNA-binding domain, RBD"/>
    <property type="match status" value="1"/>
</dbReference>
<dbReference type="GO" id="GO:0000956">
    <property type="term" value="P:nuclear-transcribed mRNA catabolic process"/>
    <property type="evidence" value="ECO:0007669"/>
    <property type="project" value="UniProtKB-ARBA"/>
</dbReference>
<dbReference type="InterPro" id="IPR039515">
    <property type="entry name" value="NOT4_mRING-HC-C4C4"/>
</dbReference>
<evidence type="ECO:0000256" key="2">
    <source>
        <dbReference type="ARBA" id="ARBA00022491"/>
    </source>
</evidence>
<feature type="compositionally biased region" description="Basic residues" evidence="13">
    <location>
        <begin position="740"/>
        <end position="751"/>
    </location>
</feature>
<evidence type="ECO:0000256" key="3">
    <source>
        <dbReference type="ARBA" id="ARBA00022723"/>
    </source>
</evidence>
<evidence type="ECO:0000256" key="10">
    <source>
        <dbReference type="ARBA" id="ARBA00023242"/>
    </source>
</evidence>
<evidence type="ECO:0000313" key="17">
    <source>
        <dbReference type="Proteomes" id="UP000799437"/>
    </source>
</evidence>
<dbReference type="InterPro" id="IPR039780">
    <property type="entry name" value="Mot2"/>
</dbReference>
<keyword evidence="2" id="KW-0678">Repressor</keyword>
<feature type="compositionally biased region" description="Basic residues" evidence="13">
    <location>
        <begin position="85"/>
        <end position="94"/>
    </location>
</feature>
<dbReference type="OrthoDB" id="1923159at2759"/>
<dbReference type="GO" id="GO:0005634">
    <property type="term" value="C:nucleus"/>
    <property type="evidence" value="ECO:0007669"/>
    <property type="project" value="UniProtKB-SubCell"/>
</dbReference>
<dbReference type="InterPro" id="IPR035979">
    <property type="entry name" value="RBD_domain_sf"/>
</dbReference>
<dbReference type="Gene3D" id="3.30.70.330">
    <property type="match status" value="1"/>
</dbReference>
<feature type="compositionally biased region" description="Polar residues" evidence="13">
    <location>
        <begin position="498"/>
        <end position="512"/>
    </location>
</feature>
<sequence length="808" mass="87200">MSRIQMDQLIDDDEEEVCPLCVEELDLDDRGFRPCPCGYQICRFCHHNIKTNMNGLCPACRRVYEDKNIVMVKPTPEEAADYHKRQAQRQKRTAVAKQKEAQRREADTLGRKHLAGLRVVQKNLVYVTGLSPTTQESKLLETLRGPDYFGQYGKIIKIVVSKAKDTSHHHQSVGVYVTFARKEDAQACIDCVDGSANGERTLRAQHGTTKYCSAYLRNETCNNKSCMFLHEPGDEGDRFTRQDLSALNISQSNHPHNSMNPQPAPVQQAPIAAATPMQRDESSEGSHSVDGSALPSSASWGSKPVQLPQDRRTSRATTSSEASPAVSHSAPTQSEVHKSEPATLKQVNTTSQRPTQPPSPEAPQSSSSSSPSSQPTKPNRMEHLENFLKILSLPWENNFSMANLSERDQAKLDNMPMLLDPYGGEKLRIRREKEAKLKEEQAQAVGQATVPDTAEAVDAEDDPASGSLQLGGEPEEQPNTAFVRSQHAIGPPPLPSGLGQNLSLGDESSSFGFSGRGMNAQQNQQQLLMQRYKDNPNASNLLNSFQNNQQAQQLSHGLSSGSAPSHARQTSKFSFANESGTASTAVKPVPNQKFMNQQNAMLPPQNSGPFSHQGGNGHLGNHSYYTGSVQGPPPGLKTTGTPPVSGGGMFGQGHGFATGGLGYGANATGRNNTNEEMMQRLLRGQRADGHGADAGKRESMFPSFLQSHSSTSSTPAPAPGLHNYPYGPQPGAYQDAGPQKQKKKSKKHRHANTSSSGGGGLVDVSDPSILQARLQHGGGPMGGQGIYGGQGQGGFNAGFPGGYNNNRW</sequence>
<comment type="subcellular location">
    <subcellularLocation>
        <location evidence="1">Nucleus</location>
    </subcellularLocation>
</comment>
<gene>
    <name evidence="16" type="ORF">EJ05DRAFT_113767</name>
</gene>
<feature type="region of interest" description="Disordered" evidence="13">
    <location>
        <begin position="271"/>
        <end position="379"/>
    </location>
</feature>
<feature type="compositionally biased region" description="Polar residues" evidence="13">
    <location>
        <begin position="601"/>
        <end position="610"/>
    </location>
</feature>
<dbReference type="GO" id="GO:0010557">
    <property type="term" value="P:positive regulation of macromolecule biosynthetic process"/>
    <property type="evidence" value="ECO:0007669"/>
    <property type="project" value="UniProtKB-ARBA"/>
</dbReference>
<evidence type="ECO:0000256" key="12">
    <source>
        <dbReference type="PROSITE-ProRule" id="PRU00176"/>
    </source>
</evidence>
<dbReference type="CDD" id="cd16618">
    <property type="entry name" value="mRING-HC-C4C4_CNOT4"/>
    <property type="match status" value="1"/>
</dbReference>
<dbReference type="InterPro" id="IPR013083">
    <property type="entry name" value="Znf_RING/FYVE/PHD"/>
</dbReference>
<dbReference type="GO" id="GO:0008270">
    <property type="term" value="F:zinc ion binding"/>
    <property type="evidence" value="ECO:0007669"/>
    <property type="project" value="UniProtKB-KW"/>
</dbReference>
<feature type="compositionally biased region" description="Basic and acidic residues" evidence="13">
    <location>
        <begin position="97"/>
        <end position="107"/>
    </location>
</feature>
<evidence type="ECO:0000256" key="6">
    <source>
        <dbReference type="ARBA" id="ARBA00022884"/>
    </source>
</evidence>
<dbReference type="SMART" id="SM00361">
    <property type="entry name" value="RRM_1"/>
    <property type="match status" value="1"/>
</dbReference>
<dbReference type="Pfam" id="PF14570">
    <property type="entry name" value="zf-RING_4"/>
    <property type="match status" value="1"/>
</dbReference>
<keyword evidence="4 11" id="KW-0863">Zinc-finger</keyword>
<dbReference type="GO" id="GO:0016567">
    <property type="term" value="P:protein ubiquitination"/>
    <property type="evidence" value="ECO:0007669"/>
    <property type="project" value="TreeGrafter"/>
</dbReference>
<evidence type="ECO:0000256" key="5">
    <source>
        <dbReference type="ARBA" id="ARBA00022833"/>
    </source>
</evidence>
<evidence type="ECO:0000256" key="11">
    <source>
        <dbReference type="PROSITE-ProRule" id="PRU00175"/>
    </source>
</evidence>
<dbReference type="PANTHER" id="PTHR12603:SF0">
    <property type="entry name" value="CCR4-NOT TRANSCRIPTION COMPLEX SUBUNIT 4"/>
    <property type="match status" value="1"/>
</dbReference>
<dbReference type="EMBL" id="ML996577">
    <property type="protein sequence ID" value="KAF2755740.1"/>
    <property type="molecule type" value="Genomic_DNA"/>
</dbReference>
<dbReference type="GO" id="GO:0061630">
    <property type="term" value="F:ubiquitin protein ligase activity"/>
    <property type="evidence" value="ECO:0007669"/>
    <property type="project" value="UniProtKB-ARBA"/>
</dbReference>
<evidence type="ECO:0008006" key="18">
    <source>
        <dbReference type="Google" id="ProtNLM"/>
    </source>
</evidence>
<keyword evidence="7" id="KW-0805">Transcription regulation</keyword>
<feature type="region of interest" description="Disordered" evidence="13">
    <location>
        <begin position="549"/>
        <end position="570"/>
    </location>
</feature>
<evidence type="ECO:0000313" key="16">
    <source>
        <dbReference type="EMBL" id="KAF2755740.1"/>
    </source>
</evidence>
<evidence type="ECO:0000259" key="15">
    <source>
        <dbReference type="PROSITE" id="PS50102"/>
    </source>
</evidence>
<dbReference type="GO" id="GO:0030015">
    <property type="term" value="C:CCR4-NOT core complex"/>
    <property type="evidence" value="ECO:0007669"/>
    <property type="project" value="UniProtKB-ARBA"/>
</dbReference>
<feature type="compositionally biased region" description="Polar residues" evidence="13">
    <location>
        <begin position="556"/>
        <end position="570"/>
    </location>
</feature>
<dbReference type="GO" id="GO:0003723">
    <property type="term" value="F:RNA binding"/>
    <property type="evidence" value="ECO:0007669"/>
    <property type="project" value="UniProtKB-UniRule"/>
</dbReference>
<evidence type="ECO:0000259" key="14">
    <source>
        <dbReference type="PROSITE" id="PS50089"/>
    </source>
</evidence>
<evidence type="ECO:0000256" key="9">
    <source>
        <dbReference type="ARBA" id="ARBA00023163"/>
    </source>
</evidence>
<reference evidence="16" key="1">
    <citation type="journal article" date="2020" name="Stud. Mycol.">
        <title>101 Dothideomycetes genomes: a test case for predicting lifestyles and emergence of pathogens.</title>
        <authorList>
            <person name="Haridas S."/>
            <person name="Albert R."/>
            <person name="Binder M."/>
            <person name="Bloem J."/>
            <person name="Labutti K."/>
            <person name="Salamov A."/>
            <person name="Andreopoulos B."/>
            <person name="Baker S."/>
            <person name="Barry K."/>
            <person name="Bills G."/>
            <person name="Bluhm B."/>
            <person name="Cannon C."/>
            <person name="Castanera R."/>
            <person name="Culley D."/>
            <person name="Daum C."/>
            <person name="Ezra D."/>
            <person name="Gonzalez J."/>
            <person name="Henrissat B."/>
            <person name="Kuo A."/>
            <person name="Liang C."/>
            <person name="Lipzen A."/>
            <person name="Lutzoni F."/>
            <person name="Magnuson J."/>
            <person name="Mondo S."/>
            <person name="Nolan M."/>
            <person name="Ohm R."/>
            <person name="Pangilinan J."/>
            <person name="Park H.-J."/>
            <person name="Ramirez L."/>
            <person name="Alfaro M."/>
            <person name="Sun H."/>
            <person name="Tritt A."/>
            <person name="Yoshinaga Y."/>
            <person name="Zwiers L.-H."/>
            <person name="Turgeon B."/>
            <person name="Goodwin S."/>
            <person name="Spatafora J."/>
            <person name="Crous P."/>
            <person name="Grigoriev I."/>
        </authorList>
    </citation>
    <scope>NUCLEOTIDE SEQUENCE</scope>
    <source>
        <strain evidence="16">CBS 121739</strain>
    </source>
</reference>